<dbReference type="GO" id="GO:1990904">
    <property type="term" value="C:ribonucleoprotein complex"/>
    <property type="evidence" value="ECO:0007669"/>
    <property type="project" value="UniProtKB-KW"/>
</dbReference>
<name>A0A1D2N8D0_ORCCI</name>
<dbReference type="PANTHER" id="PTHR10544">
    <property type="entry name" value="60S RIBOSOMAL PROTEIN L28"/>
    <property type="match status" value="1"/>
</dbReference>
<dbReference type="GO" id="GO:0005840">
    <property type="term" value="C:ribosome"/>
    <property type="evidence" value="ECO:0007669"/>
    <property type="project" value="UniProtKB-KW"/>
</dbReference>
<dbReference type="Gene3D" id="3.30.390.110">
    <property type="match status" value="1"/>
</dbReference>
<dbReference type="Proteomes" id="UP000094527">
    <property type="component" value="Unassembled WGS sequence"/>
</dbReference>
<evidence type="ECO:0000256" key="3">
    <source>
        <dbReference type="ARBA" id="ARBA00023274"/>
    </source>
</evidence>
<keyword evidence="3" id="KW-0687">Ribonucleoprotein</keyword>
<keyword evidence="8" id="KW-1185">Reference proteome</keyword>
<gene>
    <name evidence="7" type="ORF">Ocin01_05201</name>
</gene>
<dbReference type="STRING" id="48709.A0A1D2N8D0"/>
<comment type="caution">
    <text evidence="7">The sequence shown here is derived from an EMBL/GenBank/DDBJ whole genome shotgun (WGS) entry which is preliminary data.</text>
</comment>
<dbReference type="Pfam" id="PF01778">
    <property type="entry name" value="Ribosomal_L28e"/>
    <property type="match status" value="1"/>
</dbReference>
<reference evidence="7 8" key="1">
    <citation type="journal article" date="2016" name="Genome Biol. Evol.">
        <title>Gene Family Evolution Reflects Adaptation to Soil Environmental Stressors in the Genome of the Collembolan Orchesella cincta.</title>
        <authorList>
            <person name="Faddeeva-Vakhrusheva A."/>
            <person name="Derks M.F."/>
            <person name="Anvar S.Y."/>
            <person name="Agamennone V."/>
            <person name="Suring W."/>
            <person name="Smit S."/>
            <person name="van Straalen N.M."/>
            <person name="Roelofs D."/>
        </authorList>
    </citation>
    <scope>NUCLEOTIDE SEQUENCE [LARGE SCALE GENOMIC DNA]</scope>
    <source>
        <tissue evidence="7">Mixed pool</tissue>
    </source>
</reference>
<dbReference type="FunFam" id="3.30.390.110:FF:000002">
    <property type="entry name" value="60S ribosomal protein L28"/>
    <property type="match status" value="1"/>
</dbReference>
<comment type="similarity">
    <text evidence="1">Belongs to the eukaryotic ribosomal protein eL28 family.</text>
</comment>
<evidence type="ECO:0000256" key="5">
    <source>
        <dbReference type="ARBA" id="ARBA00035330"/>
    </source>
</evidence>
<dbReference type="EMBL" id="LJIJ01000149">
    <property type="protein sequence ID" value="ODN01491.1"/>
    <property type="molecule type" value="Genomic_DNA"/>
</dbReference>
<evidence type="ECO:0000313" key="8">
    <source>
        <dbReference type="Proteomes" id="UP000094527"/>
    </source>
</evidence>
<dbReference type="GO" id="GO:0006412">
    <property type="term" value="P:translation"/>
    <property type="evidence" value="ECO:0007669"/>
    <property type="project" value="InterPro"/>
</dbReference>
<proteinExistence type="inferred from homology"/>
<dbReference type="InterPro" id="IPR029004">
    <property type="entry name" value="Ribosomal_eL28/Mak16"/>
</dbReference>
<dbReference type="GO" id="GO:0003735">
    <property type="term" value="F:structural constituent of ribosome"/>
    <property type="evidence" value="ECO:0007669"/>
    <property type="project" value="InterPro"/>
</dbReference>
<dbReference type="InterPro" id="IPR002672">
    <property type="entry name" value="Ribosomal_eL28"/>
</dbReference>
<evidence type="ECO:0000256" key="2">
    <source>
        <dbReference type="ARBA" id="ARBA00022980"/>
    </source>
</evidence>
<dbReference type="OMA" id="GKYGQRP"/>
<evidence type="ECO:0000259" key="6">
    <source>
        <dbReference type="Pfam" id="PF01778"/>
    </source>
</evidence>
<protein>
    <recommendedName>
        <fullName evidence="4">Large ribosomal subunit protein eL28</fullName>
    </recommendedName>
    <alternativeName>
        <fullName evidence="5">60S ribosomal protein L28</fullName>
    </alternativeName>
</protein>
<accession>A0A1D2N8D0</accession>
<dbReference type="AlphaFoldDB" id="A0A1D2N8D0"/>
<evidence type="ECO:0000256" key="4">
    <source>
        <dbReference type="ARBA" id="ARBA00035223"/>
    </source>
</evidence>
<evidence type="ECO:0000313" key="7">
    <source>
        <dbReference type="EMBL" id="ODN01491.1"/>
    </source>
</evidence>
<organism evidence="7 8">
    <name type="scientific">Orchesella cincta</name>
    <name type="common">Springtail</name>
    <name type="synonym">Podura cincta</name>
    <dbReference type="NCBI Taxonomy" id="48709"/>
    <lineage>
        <taxon>Eukaryota</taxon>
        <taxon>Metazoa</taxon>
        <taxon>Ecdysozoa</taxon>
        <taxon>Arthropoda</taxon>
        <taxon>Hexapoda</taxon>
        <taxon>Collembola</taxon>
        <taxon>Entomobryomorpha</taxon>
        <taxon>Entomobryoidea</taxon>
        <taxon>Orchesellidae</taxon>
        <taxon>Orchesellinae</taxon>
        <taxon>Orchesella</taxon>
    </lineage>
</organism>
<keyword evidence="2 7" id="KW-0689">Ribosomal protein</keyword>
<evidence type="ECO:0000256" key="1">
    <source>
        <dbReference type="ARBA" id="ARBA00007926"/>
    </source>
</evidence>
<feature type="domain" description="Ribosomal eL28/Mak16" evidence="6">
    <location>
        <begin position="6"/>
        <end position="124"/>
    </location>
</feature>
<sequence length="138" mass="15734">MASPQLNWLIVRNNNAFLKKARNIKQPFSVEPNNLTNKSSFRYSGLVQRKTVGVNFAPDKKGFVVVLKKPKAQGRPSKTYSEIKMKHAGFRRPLKKLRNTLVKNKYRKDLTKAALVRASVILKSQQQPKKKSKGKKGE</sequence>
<dbReference type="OrthoDB" id="338850at2759"/>